<keyword evidence="2" id="KW-1185">Reference proteome</keyword>
<gene>
    <name evidence="1" type="ORF">S101395_01762</name>
</gene>
<reference evidence="1 2" key="1">
    <citation type="submission" date="2017-06" db="EMBL/GenBank/DDBJ databases">
        <title>Genome sequence of Bacillus sonorensis strain SRCM101395.</title>
        <authorList>
            <person name="Cho S.H."/>
        </authorList>
    </citation>
    <scope>NUCLEOTIDE SEQUENCE [LARGE SCALE GENOMIC DNA]</scope>
    <source>
        <strain evidence="1 2">SRCM101395</strain>
    </source>
</reference>
<dbReference type="Proteomes" id="UP000196877">
    <property type="component" value="Chromosome"/>
</dbReference>
<name>A0ABN5ABT6_9BACI</name>
<evidence type="ECO:0000313" key="2">
    <source>
        <dbReference type="Proteomes" id="UP000196877"/>
    </source>
</evidence>
<evidence type="ECO:0000313" key="1">
    <source>
        <dbReference type="EMBL" id="ASB88271.1"/>
    </source>
</evidence>
<accession>A0ABN5ABT6</accession>
<organism evidence="1 2">
    <name type="scientific">Bacillus sonorensis</name>
    <dbReference type="NCBI Taxonomy" id="119858"/>
    <lineage>
        <taxon>Bacteria</taxon>
        <taxon>Bacillati</taxon>
        <taxon>Bacillota</taxon>
        <taxon>Bacilli</taxon>
        <taxon>Bacillales</taxon>
        <taxon>Bacillaceae</taxon>
        <taxon>Bacillus</taxon>
    </lineage>
</organism>
<protein>
    <submittedName>
        <fullName evidence="1">Uncharacterized protein</fullName>
    </submittedName>
</protein>
<sequence>MSSIPSSSGTELEKVKKYIDILDGTEKEVIVVRFGLDCTCRSITPVKSILFTSQLSEHVVAIYTLF</sequence>
<proteinExistence type="predicted"/>
<dbReference type="EMBL" id="CP021920">
    <property type="protein sequence ID" value="ASB88271.1"/>
    <property type="molecule type" value="Genomic_DNA"/>
</dbReference>